<evidence type="ECO:0000313" key="2">
    <source>
        <dbReference type="EMBL" id="KAL3789149.1"/>
    </source>
</evidence>
<keyword evidence="3" id="KW-1185">Reference proteome</keyword>
<gene>
    <name evidence="2" type="ORF">HJC23_012238</name>
</gene>
<dbReference type="Proteomes" id="UP001516023">
    <property type="component" value="Unassembled WGS sequence"/>
</dbReference>
<dbReference type="AlphaFoldDB" id="A0ABD3PNE7"/>
<proteinExistence type="predicted"/>
<name>A0ABD3PNE7_9STRA</name>
<accession>A0ABD3PNE7</accession>
<dbReference type="Gene3D" id="2.170.270.10">
    <property type="entry name" value="SET domain"/>
    <property type="match status" value="1"/>
</dbReference>
<dbReference type="SUPFAM" id="SSF82199">
    <property type="entry name" value="SET domain"/>
    <property type="match status" value="1"/>
</dbReference>
<feature type="domain" description="SET" evidence="1">
    <location>
        <begin position="29"/>
        <end position="143"/>
    </location>
</feature>
<reference evidence="2 3" key="1">
    <citation type="journal article" date="2020" name="G3 (Bethesda)">
        <title>Improved Reference Genome for Cyclotella cryptica CCMP332, a Model for Cell Wall Morphogenesis, Salinity Adaptation, and Lipid Production in Diatoms (Bacillariophyta).</title>
        <authorList>
            <person name="Roberts W.R."/>
            <person name="Downey K.M."/>
            <person name="Ruck E.C."/>
            <person name="Traller J.C."/>
            <person name="Alverson A.J."/>
        </authorList>
    </citation>
    <scope>NUCLEOTIDE SEQUENCE [LARGE SCALE GENOMIC DNA]</scope>
    <source>
        <strain evidence="2 3">CCMP332</strain>
    </source>
</reference>
<organism evidence="2 3">
    <name type="scientific">Cyclotella cryptica</name>
    <dbReference type="NCBI Taxonomy" id="29204"/>
    <lineage>
        <taxon>Eukaryota</taxon>
        <taxon>Sar</taxon>
        <taxon>Stramenopiles</taxon>
        <taxon>Ochrophyta</taxon>
        <taxon>Bacillariophyta</taxon>
        <taxon>Coscinodiscophyceae</taxon>
        <taxon>Thalassiosirophycidae</taxon>
        <taxon>Stephanodiscales</taxon>
        <taxon>Stephanodiscaceae</taxon>
        <taxon>Cyclotella</taxon>
    </lineage>
</organism>
<dbReference type="InterPro" id="IPR001214">
    <property type="entry name" value="SET_dom"/>
</dbReference>
<dbReference type="PROSITE" id="PS50280">
    <property type="entry name" value="SET"/>
    <property type="match status" value="1"/>
</dbReference>
<protein>
    <recommendedName>
        <fullName evidence="1">SET domain-containing protein</fullName>
    </recommendedName>
</protein>
<comment type="caution">
    <text evidence="2">The sequence shown here is derived from an EMBL/GenBank/DDBJ whole genome shotgun (WGS) entry which is preliminary data.</text>
</comment>
<dbReference type="InterPro" id="IPR046341">
    <property type="entry name" value="SET_dom_sf"/>
</dbReference>
<dbReference type="Pfam" id="PF00856">
    <property type="entry name" value="SET"/>
    <property type="match status" value="1"/>
</dbReference>
<sequence>MRRRKALRVLENNHPPCTMNHPETKIDCSKVYVKQSTFSNEQTGMFDGAFAGVAFKEGDLIEKGVMRRLPDGFDGNTCPYIFTWSEERPNKVWGMGSGCSPFYNTCKEGTANTRMVRYYDEDRFEIYATRDIAKDEELLHTYVSLKWRTCFQDLNEIVHKDDSEHKTEES</sequence>
<evidence type="ECO:0000313" key="3">
    <source>
        <dbReference type="Proteomes" id="UP001516023"/>
    </source>
</evidence>
<dbReference type="EMBL" id="JABMIG020000145">
    <property type="protein sequence ID" value="KAL3789149.1"/>
    <property type="molecule type" value="Genomic_DNA"/>
</dbReference>
<evidence type="ECO:0000259" key="1">
    <source>
        <dbReference type="PROSITE" id="PS50280"/>
    </source>
</evidence>